<dbReference type="UniPathway" id="UPA00135">
    <property type="reaction ID" value="UER00196"/>
</dbReference>
<dbReference type="SUPFAM" id="SSF143548">
    <property type="entry name" value="Serine metabolism enzymes domain"/>
    <property type="match status" value="1"/>
</dbReference>
<comment type="similarity">
    <text evidence="3 9">Belongs to the D-isomer specific 2-hydroxyacid dehydrogenase family.</text>
</comment>
<comment type="pathway">
    <text evidence="2 9">Amino-acid biosynthesis; L-serine biosynthesis; L-serine from 3-phospho-D-glycerate: step 1/3.</text>
</comment>
<dbReference type="FunFam" id="3.40.50.720:FF:000021">
    <property type="entry name" value="D-3-phosphoglycerate dehydrogenase"/>
    <property type="match status" value="1"/>
</dbReference>
<dbReference type="Gene3D" id="3.30.1330.90">
    <property type="entry name" value="D-3-phosphoglycerate dehydrogenase, domain 3"/>
    <property type="match status" value="1"/>
</dbReference>
<dbReference type="Pfam" id="PF19304">
    <property type="entry name" value="PGDH_inter"/>
    <property type="match status" value="1"/>
</dbReference>
<evidence type="ECO:0000256" key="2">
    <source>
        <dbReference type="ARBA" id="ARBA00005216"/>
    </source>
</evidence>
<dbReference type="SUPFAM" id="SSF55021">
    <property type="entry name" value="ACT-like"/>
    <property type="match status" value="1"/>
</dbReference>
<evidence type="ECO:0000256" key="3">
    <source>
        <dbReference type="ARBA" id="ARBA00005854"/>
    </source>
</evidence>
<evidence type="ECO:0000256" key="5">
    <source>
        <dbReference type="ARBA" id="ARBA00023002"/>
    </source>
</evidence>
<evidence type="ECO:0000256" key="6">
    <source>
        <dbReference type="ARBA" id="ARBA00023027"/>
    </source>
</evidence>
<dbReference type="Gene3D" id="3.30.70.260">
    <property type="match status" value="1"/>
</dbReference>
<dbReference type="PANTHER" id="PTHR42938">
    <property type="entry name" value="FORMATE DEHYDROGENASE 1"/>
    <property type="match status" value="1"/>
</dbReference>
<evidence type="ECO:0000256" key="4">
    <source>
        <dbReference type="ARBA" id="ARBA00021582"/>
    </source>
</evidence>
<comment type="function">
    <text evidence="1">Catalyzes the reversible oxidation of 3-phospho-D-glycerate to 3-phosphonooxypyruvate, the first step of the phosphorylated L-serine biosynthesis pathway. Also catalyzes the reversible oxidation of 2-hydroxyglutarate to 2-oxoglutarate.</text>
</comment>
<dbReference type="PROSITE" id="PS00065">
    <property type="entry name" value="D_2_HYDROXYACID_DH_1"/>
    <property type="match status" value="1"/>
</dbReference>
<reference evidence="11 12" key="1">
    <citation type="submission" date="2019-06" db="EMBL/GenBank/DDBJ databases">
        <title>Aeromicrobium sp. nov., isolated from a maize field.</title>
        <authorList>
            <person name="Lin S.-Y."/>
            <person name="Tsai C.-F."/>
            <person name="Young C.-C."/>
        </authorList>
    </citation>
    <scope>NUCLEOTIDE SEQUENCE [LARGE SCALE GENOMIC DNA]</scope>
    <source>
        <strain evidence="11 12">CC-CFT486</strain>
    </source>
</reference>
<dbReference type="Gene3D" id="3.40.50.720">
    <property type="entry name" value="NAD(P)-binding Rossmann-like Domain"/>
    <property type="match status" value="2"/>
</dbReference>
<dbReference type="PANTHER" id="PTHR42938:SF47">
    <property type="entry name" value="HYDROXYPYRUVATE REDUCTASE"/>
    <property type="match status" value="1"/>
</dbReference>
<name>A0A5C8NHX4_9ACTN</name>
<dbReference type="InterPro" id="IPR002912">
    <property type="entry name" value="ACT_dom"/>
</dbReference>
<sequence length="533" mass="56018">MGREPVKVLVAEDVGASGIDLLRDAGLHVDLGFDWTREQLLERIGEYQGILIRSATKADAELLARASNLQVVARAGVGVDNVDVDTATRQGVVVANAPQSNVVTAAEHTMALLLALARNVPQAHASLVDGRWDRSKYSGVELQGKVLGVLGFGRIGQLVAHRARGFGMQVVAYDPYLAEDRFAELGAERAADPADVYAVADFVTVHLPKNKDTENFLDADAFAAMKPGVRILNVARGPLVDDDALKAALDSGHVSGAALDVFREEPVTDHPLFGYPNVVVTPHLGASTAEATDRAGYQAAEQVVAALTGQPVTTAVNVPAIGADDLAAVEPFLGLCVSLGRIAAALAPEPSLEGLEVEFLGRVADRDHRLLTIQVVKGALTGRTEEAVNDVNALALAAERGLAVTATSHSTARDFTDLVRVTVRTAAGDTRVAGTVVGRRHRPHLLEAWGSRFNLQLEPHLAVFSYTDRPGMLGRLGTALGDAGINIVSAAVGRRPDDESDSATLVVTTDGDVPASVLTALGDDFAAARAINL</sequence>
<gene>
    <name evidence="11" type="ORF">FHP06_12345</name>
</gene>
<organism evidence="11 12">
    <name type="scientific">Aeromicrobium terrae</name>
    <dbReference type="NCBI Taxonomy" id="2498846"/>
    <lineage>
        <taxon>Bacteria</taxon>
        <taxon>Bacillati</taxon>
        <taxon>Actinomycetota</taxon>
        <taxon>Actinomycetes</taxon>
        <taxon>Propionibacteriales</taxon>
        <taxon>Nocardioidaceae</taxon>
        <taxon>Aeromicrobium</taxon>
    </lineage>
</organism>
<dbReference type="PROSITE" id="PS00670">
    <property type="entry name" value="D_2_HYDROXYACID_DH_2"/>
    <property type="match status" value="1"/>
</dbReference>
<proteinExistence type="inferred from homology"/>
<dbReference type="InterPro" id="IPR029752">
    <property type="entry name" value="D-isomer_DH_CS1"/>
</dbReference>
<dbReference type="SUPFAM" id="SSF52283">
    <property type="entry name" value="Formate/glycerate dehydrogenase catalytic domain-like"/>
    <property type="match status" value="1"/>
</dbReference>
<dbReference type="NCBIfam" id="TIGR01327">
    <property type="entry name" value="PGDH"/>
    <property type="match status" value="1"/>
</dbReference>
<comment type="catalytic activity">
    <reaction evidence="8 9">
        <text>(2R)-3-phosphoglycerate + NAD(+) = 3-phosphooxypyruvate + NADH + H(+)</text>
        <dbReference type="Rhea" id="RHEA:12641"/>
        <dbReference type="ChEBI" id="CHEBI:15378"/>
        <dbReference type="ChEBI" id="CHEBI:18110"/>
        <dbReference type="ChEBI" id="CHEBI:57540"/>
        <dbReference type="ChEBI" id="CHEBI:57945"/>
        <dbReference type="ChEBI" id="CHEBI:58272"/>
        <dbReference type="EC" id="1.1.1.95"/>
    </reaction>
</comment>
<dbReference type="GO" id="GO:0051287">
    <property type="term" value="F:NAD binding"/>
    <property type="evidence" value="ECO:0007669"/>
    <property type="project" value="UniProtKB-UniRule"/>
</dbReference>
<dbReference type="Pfam" id="PF02826">
    <property type="entry name" value="2-Hacid_dh_C"/>
    <property type="match status" value="1"/>
</dbReference>
<protein>
    <recommendedName>
        <fullName evidence="4 9">D-3-phosphoglycerate dehydrogenase</fullName>
        <ecNumber evidence="9">1.1.1.95</ecNumber>
    </recommendedName>
</protein>
<keyword evidence="9" id="KW-0028">Amino-acid biosynthesis</keyword>
<evidence type="ECO:0000256" key="7">
    <source>
        <dbReference type="ARBA" id="ARBA00048126"/>
    </source>
</evidence>
<dbReference type="PROSITE" id="PS51671">
    <property type="entry name" value="ACT"/>
    <property type="match status" value="1"/>
</dbReference>
<evidence type="ECO:0000256" key="1">
    <source>
        <dbReference type="ARBA" id="ARBA00003800"/>
    </source>
</evidence>
<dbReference type="InterPro" id="IPR029753">
    <property type="entry name" value="D-isomer_DH_CS"/>
</dbReference>
<dbReference type="OrthoDB" id="9793626at2"/>
<comment type="catalytic activity">
    <reaction evidence="7">
        <text>(R)-2-hydroxyglutarate + NAD(+) = 2-oxoglutarate + NADH + H(+)</text>
        <dbReference type="Rhea" id="RHEA:49612"/>
        <dbReference type="ChEBI" id="CHEBI:15378"/>
        <dbReference type="ChEBI" id="CHEBI:15801"/>
        <dbReference type="ChEBI" id="CHEBI:16810"/>
        <dbReference type="ChEBI" id="CHEBI:57540"/>
        <dbReference type="ChEBI" id="CHEBI:57945"/>
        <dbReference type="EC" id="1.1.1.399"/>
    </reaction>
</comment>
<dbReference type="Proteomes" id="UP000321571">
    <property type="component" value="Unassembled WGS sequence"/>
</dbReference>
<dbReference type="GO" id="GO:0004617">
    <property type="term" value="F:phosphoglycerate dehydrogenase activity"/>
    <property type="evidence" value="ECO:0007669"/>
    <property type="project" value="UniProtKB-UniRule"/>
</dbReference>
<evidence type="ECO:0000256" key="9">
    <source>
        <dbReference type="RuleBase" id="RU363003"/>
    </source>
</evidence>
<evidence type="ECO:0000256" key="8">
    <source>
        <dbReference type="ARBA" id="ARBA00048731"/>
    </source>
</evidence>
<dbReference type="InterPro" id="IPR006236">
    <property type="entry name" value="PGDH"/>
</dbReference>
<dbReference type="InterPro" id="IPR029009">
    <property type="entry name" value="ASB_dom_sf"/>
</dbReference>
<feature type="domain" description="ACT" evidence="10">
    <location>
        <begin position="461"/>
        <end position="533"/>
    </location>
</feature>
<comment type="caution">
    <text evidence="11">The sequence shown here is derived from an EMBL/GenBank/DDBJ whole genome shotgun (WGS) entry which is preliminary data.</text>
</comment>
<keyword evidence="5 9" id="KW-0560">Oxidoreductase</keyword>
<accession>A0A5C8NHX4</accession>
<dbReference type="SUPFAM" id="SSF51735">
    <property type="entry name" value="NAD(P)-binding Rossmann-fold domains"/>
    <property type="match status" value="1"/>
</dbReference>
<evidence type="ECO:0000313" key="11">
    <source>
        <dbReference type="EMBL" id="TXL57766.1"/>
    </source>
</evidence>
<dbReference type="InterPro" id="IPR036291">
    <property type="entry name" value="NAD(P)-bd_dom_sf"/>
</dbReference>
<dbReference type="AlphaFoldDB" id="A0A5C8NHX4"/>
<keyword evidence="12" id="KW-1185">Reference proteome</keyword>
<dbReference type="InterPro" id="IPR006140">
    <property type="entry name" value="D-isomer_DH_NAD-bd"/>
</dbReference>
<dbReference type="InterPro" id="IPR006139">
    <property type="entry name" value="D-isomer_2_OHA_DH_cat_dom"/>
</dbReference>
<dbReference type="InterPro" id="IPR045865">
    <property type="entry name" value="ACT-like_dom_sf"/>
</dbReference>
<dbReference type="Pfam" id="PF00389">
    <property type="entry name" value="2-Hacid_dh"/>
    <property type="match status" value="1"/>
</dbReference>
<evidence type="ECO:0000259" key="10">
    <source>
        <dbReference type="PROSITE" id="PS51671"/>
    </source>
</evidence>
<dbReference type="Pfam" id="PF01842">
    <property type="entry name" value="ACT"/>
    <property type="match status" value="1"/>
</dbReference>
<dbReference type="CDD" id="cd12173">
    <property type="entry name" value="PGDH_4"/>
    <property type="match status" value="1"/>
</dbReference>
<dbReference type="EMBL" id="VDUX01000006">
    <property type="protein sequence ID" value="TXL57766.1"/>
    <property type="molecule type" value="Genomic_DNA"/>
</dbReference>
<keyword evidence="9" id="KW-0718">Serine biosynthesis</keyword>
<dbReference type="EC" id="1.1.1.95" evidence="9"/>
<dbReference type="InterPro" id="IPR045626">
    <property type="entry name" value="PGDH_ASB_dom"/>
</dbReference>
<keyword evidence="6 9" id="KW-0520">NAD</keyword>
<dbReference type="PROSITE" id="PS00671">
    <property type="entry name" value="D_2_HYDROXYACID_DH_3"/>
    <property type="match status" value="1"/>
</dbReference>
<evidence type="ECO:0000313" key="12">
    <source>
        <dbReference type="Proteomes" id="UP000321571"/>
    </source>
</evidence>
<dbReference type="GO" id="GO:0006564">
    <property type="term" value="P:L-serine biosynthetic process"/>
    <property type="evidence" value="ECO:0007669"/>
    <property type="project" value="UniProtKB-UniRule"/>
</dbReference>